<keyword evidence="5 6" id="KW-0472">Membrane</keyword>
<dbReference type="Pfam" id="PF07970">
    <property type="entry name" value="COPIIcoated_ERV"/>
    <property type="match status" value="2"/>
</dbReference>
<dbReference type="PANTHER" id="PTHR10984">
    <property type="entry name" value="ENDOPLASMIC RETICULUM-GOLGI INTERMEDIATE COMPARTMENT PROTEIN"/>
    <property type="match status" value="1"/>
</dbReference>
<evidence type="ECO:0000256" key="2">
    <source>
        <dbReference type="ARBA" id="ARBA00005648"/>
    </source>
</evidence>
<evidence type="ECO:0000313" key="9">
    <source>
        <dbReference type="EMBL" id="OHT10751.1"/>
    </source>
</evidence>
<dbReference type="VEuPathDB" id="TrichDB:TRFO_19886"/>
<dbReference type="EMBL" id="MLAK01000603">
    <property type="protein sequence ID" value="OHT10751.1"/>
    <property type="molecule type" value="Genomic_DNA"/>
</dbReference>
<feature type="domain" description="Endoplasmic reticulum vesicle transporter C-terminal" evidence="7">
    <location>
        <begin position="295"/>
        <end position="340"/>
    </location>
</feature>
<dbReference type="GO" id="GO:0016020">
    <property type="term" value="C:membrane"/>
    <property type="evidence" value="ECO:0007669"/>
    <property type="project" value="UniProtKB-SubCell"/>
</dbReference>
<dbReference type="PANTHER" id="PTHR10984:SF25">
    <property type="entry name" value="ENDOPLASMIC RETICULUM-GOLGI INTERMEDIATE COMPARTMENT PROTEIN 3"/>
    <property type="match status" value="1"/>
</dbReference>
<comment type="subcellular location">
    <subcellularLocation>
        <location evidence="1">Membrane</location>
        <topology evidence="1">Multi-pass membrane protein</topology>
    </subcellularLocation>
</comment>
<name>A0A1J4KH59_9EUKA</name>
<evidence type="ECO:0000256" key="3">
    <source>
        <dbReference type="ARBA" id="ARBA00022692"/>
    </source>
</evidence>
<evidence type="ECO:0000259" key="7">
    <source>
        <dbReference type="Pfam" id="PF07970"/>
    </source>
</evidence>
<evidence type="ECO:0000313" key="10">
    <source>
        <dbReference type="Proteomes" id="UP000179807"/>
    </source>
</evidence>
<reference evidence="9" key="1">
    <citation type="submission" date="2016-10" db="EMBL/GenBank/DDBJ databases">
        <authorList>
            <person name="Benchimol M."/>
            <person name="Almeida L.G."/>
            <person name="Vasconcelos A.T."/>
            <person name="Perreira-Neves A."/>
            <person name="Rosa I.A."/>
            <person name="Tasca T."/>
            <person name="Bogo M.R."/>
            <person name="de Souza W."/>
        </authorList>
    </citation>
    <scope>NUCLEOTIDE SEQUENCE [LARGE SCALE GENOMIC DNA]</scope>
    <source>
        <strain evidence="9">K</strain>
    </source>
</reference>
<protein>
    <recommendedName>
        <fullName evidence="11">Endoplasmic reticulum-Golgi intermediate compartment protein 3</fullName>
    </recommendedName>
</protein>
<dbReference type="GO" id="GO:0030134">
    <property type="term" value="C:COPII-coated ER to Golgi transport vesicle"/>
    <property type="evidence" value="ECO:0007669"/>
    <property type="project" value="TreeGrafter"/>
</dbReference>
<comment type="similarity">
    <text evidence="2">Belongs to the ERGIC family.</text>
</comment>
<evidence type="ECO:0000256" key="1">
    <source>
        <dbReference type="ARBA" id="ARBA00004141"/>
    </source>
</evidence>
<evidence type="ECO:0000256" key="5">
    <source>
        <dbReference type="ARBA" id="ARBA00023136"/>
    </source>
</evidence>
<evidence type="ECO:0000256" key="6">
    <source>
        <dbReference type="SAM" id="Phobius"/>
    </source>
</evidence>
<dbReference type="RefSeq" id="XP_068363887.1">
    <property type="nucleotide sequence ID" value="XM_068501071.1"/>
</dbReference>
<gene>
    <name evidence="9" type="ORF">TRFO_19886</name>
</gene>
<dbReference type="OrthoDB" id="270930at2759"/>
<dbReference type="Proteomes" id="UP000179807">
    <property type="component" value="Unassembled WGS sequence"/>
</dbReference>
<keyword evidence="4 6" id="KW-1133">Transmembrane helix</keyword>
<evidence type="ECO:0000256" key="4">
    <source>
        <dbReference type="ARBA" id="ARBA00022989"/>
    </source>
</evidence>
<dbReference type="InterPro" id="IPR039542">
    <property type="entry name" value="Erv_N"/>
</dbReference>
<dbReference type="GO" id="GO:0005783">
    <property type="term" value="C:endoplasmic reticulum"/>
    <property type="evidence" value="ECO:0007669"/>
    <property type="project" value="TreeGrafter"/>
</dbReference>
<dbReference type="AlphaFoldDB" id="A0A1J4KH59"/>
<dbReference type="GeneID" id="94835775"/>
<proteinExistence type="inferred from homology"/>
<keyword evidence="3 6" id="KW-0812">Transmembrane</keyword>
<sequence length="358" mass="40248">MSLRKFDVFPKLENEYRIGTVWGGILSLISITFTIVLSWIEIRSFLNPPIRQRLIVDSARPTGDDGITISTETLPRFDSFINITFPSAPCFLLHFDVIDSVTQLTIPLDEIKSTFIRLSPDGKPIAPIPNNFMSMKNGQCGSCMIDNSTCCTCIEVYNAFHSRGVQPPKISDIPQCSYVKSQIDKMTNEGCRVESSFRAVRVAGEFHVAPGLSWFNEGWHVHDLLTFGYIFKEVNLSHTINRLQFTKTDGPLPLDNFTNIQTKGDAAWRVVYTADILEGNYSASRFGLYDPTNLSPGVFFKYDVSPITATTYLDREPTLHLVTRLLTVIGGVLGMFRFVDTILYSASKAKKKEEIVEQ</sequence>
<feature type="transmembrane region" description="Helical" evidence="6">
    <location>
        <begin position="21"/>
        <end position="40"/>
    </location>
</feature>
<comment type="caution">
    <text evidence="9">The sequence shown here is derived from an EMBL/GenBank/DDBJ whole genome shotgun (WGS) entry which is preliminary data.</text>
</comment>
<dbReference type="Pfam" id="PF13850">
    <property type="entry name" value="ERGIC_N"/>
    <property type="match status" value="1"/>
</dbReference>
<keyword evidence="10" id="KW-1185">Reference proteome</keyword>
<evidence type="ECO:0008006" key="11">
    <source>
        <dbReference type="Google" id="ProtNLM"/>
    </source>
</evidence>
<feature type="domain" description="Endoplasmic reticulum vesicle transporter N-terminal" evidence="8">
    <location>
        <begin position="3"/>
        <end position="103"/>
    </location>
</feature>
<organism evidence="9 10">
    <name type="scientific">Tritrichomonas foetus</name>
    <dbReference type="NCBI Taxonomy" id="1144522"/>
    <lineage>
        <taxon>Eukaryota</taxon>
        <taxon>Metamonada</taxon>
        <taxon>Parabasalia</taxon>
        <taxon>Tritrichomonadida</taxon>
        <taxon>Tritrichomonadidae</taxon>
        <taxon>Tritrichomonas</taxon>
    </lineage>
</organism>
<evidence type="ECO:0000259" key="8">
    <source>
        <dbReference type="Pfam" id="PF13850"/>
    </source>
</evidence>
<dbReference type="InterPro" id="IPR012936">
    <property type="entry name" value="Erv_C"/>
</dbReference>
<accession>A0A1J4KH59</accession>
<dbReference type="InterPro" id="IPR045888">
    <property type="entry name" value="Erv"/>
</dbReference>
<feature type="domain" description="Endoplasmic reticulum vesicle transporter C-terminal" evidence="7">
    <location>
        <begin position="148"/>
        <end position="284"/>
    </location>
</feature>